<feature type="compositionally biased region" description="Basic and acidic residues" evidence="11">
    <location>
        <begin position="142"/>
        <end position="162"/>
    </location>
</feature>
<name>K2MM69_9HYPH</name>
<dbReference type="InterPro" id="IPR003538">
    <property type="entry name" value="TonB"/>
</dbReference>
<evidence type="ECO:0000256" key="11">
    <source>
        <dbReference type="SAM" id="MobiDB-lite"/>
    </source>
</evidence>
<keyword evidence="4 10" id="KW-1003">Cell membrane</keyword>
<gene>
    <name evidence="13" type="ORF">NA2_13060</name>
</gene>
<dbReference type="NCBIfam" id="TIGR01352">
    <property type="entry name" value="tonB_Cterm"/>
    <property type="match status" value="1"/>
</dbReference>
<comment type="similarity">
    <text evidence="2 10">Belongs to the TonB family.</text>
</comment>
<evidence type="ECO:0000256" key="7">
    <source>
        <dbReference type="ARBA" id="ARBA00022927"/>
    </source>
</evidence>
<dbReference type="PROSITE" id="PS52015">
    <property type="entry name" value="TONB_CTD"/>
    <property type="match status" value="1"/>
</dbReference>
<sequence length="293" mass="32076">MSGTAWHSGGGVRIAETALWTGAVALVLSVHLGVAAWLMREQPVVAADDAPPAAIMIDLAPEPEAVETEETEISEQMQEAEESAPTEESPPEEVVELKPEPLPVPEPEPEPEPVEEPEPTETVALPPDAAVPLPTPRPNPPEPKRELAKKPEPRKKTVEKAQKPRPQRQQAASQAARKAQVQTRQSNRNAARQTSSGVSKAQQARWQSRLMAHLERRKRYPADARRRREQGTVYVQFRIDDNGNVRSASIARSSGYPALDQAVVALVRRASPVPKPPPGVNKTITAPVRFNVR</sequence>
<keyword evidence="8" id="KW-1133">Transmembrane helix</keyword>
<dbReference type="EMBL" id="AMRM01000014">
    <property type="protein sequence ID" value="EKF18327.1"/>
    <property type="molecule type" value="Genomic_DNA"/>
</dbReference>
<dbReference type="GO" id="GO:0015031">
    <property type="term" value="P:protein transport"/>
    <property type="evidence" value="ECO:0007669"/>
    <property type="project" value="UniProtKB-UniRule"/>
</dbReference>
<dbReference type="STRING" id="391937.NA2_13060"/>
<feature type="compositionally biased region" description="Low complexity" evidence="11">
    <location>
        <begin position="167"/>
        <end position="180"/>
    </location>
</feature>
<evidence type="ECO:0000256" key="1">
    <source>
        <dbReference type="ARBA" id="ARBA00004383"/>
    </source>
</evidence>
<feature type="compositionally biased region" description="Acidic residues" evidence="11">
    <location>
        <begin position="107"/>
        <end position="119"/>
    </location>
</feature>
<feature type="compositionally biased region" description="Low complexity" evidence="11">
    <location>
        <begin position="120"/>
        <end position="132"/>
    </location>
</feature>
<evidence type="ECO:0000256" key="9">
    <source>
        <dbReference type="ARBA" id="ARBA00023136"/>
    </source>
</evidence>
<proteinExistence type="inferred from homology"/>
<evidence type="ECO:0000259" key="12">
    <source>
        <dbReference type="PROSITE" id="PS52015"/>
    </source>
</evidence>
<comment type="caution">
    <text evidence="13">The sequence shown here is derived from an EMBL/GenBank/DDBJ whole genome shotgun (WGS) entry which is preliminary data.</text>
</comment>
<evidence type="ECO:0000256" key="3">
    <source>
        <dbReference type="ARBA" id="ARBA00022448"/>
    </source>
</evidence>
<dbReference type="SUPFAM" id="SSF74653">
    <property type="entry name" value="TolA/TonB C-terminal domain"/>
    <property type="match status" value="1"/>
</dbReference>
<dbReference type="InterPro" id="IPR037682">
    <property type="entry name" value="TonB_C"/>
</dbReference>
<keyword evidence="14" id="KW-1185">Reference proteome</keyword>
<comment type="function">
    <text evidence="10">Interacts with outer membrane receptor proteins that carry out high-affinity binding and energy dependent uptake into the periplasmic space of specific substrates. It could act to transduce energy from the cytoplasmic membrane to specific energy-requiring processes in the outer membrane, resulting in the release into the periplasm of ligands bound by these outer membrane proteins.</text>
</comment>
<dbReference type="AlphaFoldDB" id="K2MM69"/>
<dbReference type="eggNOG" id="COG0810">
    <property type="taxonomic scope" value="Bacteria"/>
</dbReference>
<evidence type="ECO:0000256" key="5">
    <source>
        <dbReference type="ARBA" id="ARBA00022519"/>
    </source>
</evidence>
<dbReference type="PATRIC" id="fig|391937.3.peg.2680"/>
<dbReference type="Proteomes" id="UP000006786">
    <property type="component" value="Unassembled WGS sequence"/>
</dbReference>
<organism evidence="13 14">
    <name type="scientific">Nitratireductor pacificus pht-3B</name>
    <dbReference type="NCBI Taxonomy" id="391937"/>
    <lineage>
        <taxon>Bacteria</taxon>
        <taxon>Pseudomonadati</taxon>
        <taxon>Pseudomonadota</taxon>
        <taxon>Alphaproteobacteria</taxon>
        <taxon>Hyphomicrobiales</taxon>
        <taxon>Phyllobacteriaceae</taxon>
        <taxon>Nitratireductor</taxon>
    </lineage>
</organism>
<dbReference type="PANTHER" id="PTHR33446">
    <property type="entry name" value="PROTEIN TONB-RELATED"/>
    <property type="match status" value="1"/>
</dbReference>
<dbReference type="InterPro" id="IPR006260">
    <property type="entry name" value="TonB/TolA_C"/>
</dbReference>
<evidence type="ECO:0000256" key="2">
    <source>
        <dbReference type="ARBA" id="ARBA00006555"/>
    </source>
</evidence>
<dbReference type="RefSeq" id="WP_008597449.1">
    <property type="nucleotide sequence ID" value="NZ_AMRM01000014.1"/>
</dbReference>
<keyword evidence="10" id="KW-0735">Signal-anchor</keyword>
<comment type="subcellular location">
    <subcellularLocation>
        <location evidence="1 10">Cell inner membrane</location>
        <topology evidence="1 10">Single-pass membrane protein</topology>
        <orientation evidence="1 10">Periplasmic side</orientation>
    </subcellularLocation>
</comment>
<reference evidence="13 14" key="1">
    <citation type="journal article" date="2012" name="J. Bacteriol.">
        <title>Genome Sequence of Nitratireductor pacificus Type Strain pht-3B.</title>
        <authorList>
            <person name="Lai Q."/>
            <person name="Li G."/>
            <person name="Shao Z."/>
        </authorList>
    </citation>
    <scope>NUCLEOTIDE SEQUENCE [LARGE SCALE GENOMIC DNA]</scope>
    <source>
        <strain evidence="14">pht-3B</strain>
    </source>
</reference>
<keyword evidence="5 10" id="KW-0997">Cell inner membrane</keyword>
<feature type="domain" description="TonB C-terminal" evidence="12">
    <location>
        <begin position="205"/>
        <end position="293"/>
    </location>
</feature>
<dbReference type="GO" id="GO:0015891">
    <property type="term" value="P:siderophore transport"/>
    <property type="evidence" value="ECO:0007669"/>
    <property type="project" value="InterPro"/>
</dbReference>
<evidence type="ECO:0000256" key="4">
    <source>
        <dbReference type="ARBA" id="ARBA00022475"/>
    </source>
</evidence>
<evidence type="ECO:0000313" key="14">
    <source>
        <dbReference type="Proteomes" id="UP000006786"/>
    </source>
</evidence>
<keyword evidence="9" id="KW-0472">Membrane</keyword>
<dbReference type="GO" id="GO:0055085">
    <property type="term" value="P:transmembrane transport"/>
    <property type="evidence" value="ECO:0007669"/>
    <property type="project" value="InterPro"/>
</dbReference>
<dbReference type="PRINTS" id="PR01374">
    <property type="entry name" value="TONBPROTEIN"/>
</dbReference>
<dbReference type="OrthoDB" id="7876885at2"/>
<dbReference type="GO" id="GO:0098797">
    <property type="term" value="C:plasma membrane protein complex"/>
    <property type="evidence" value="ECO:0007669"/>
    <property type="project" value="TreeGrafter"/>
</dbReference>
<evidence type="ECO:0000256" key="6">
    <source>
        <dbReference type="ARBA" id="ARBA00022692"/>
    </source>
</evidence>
<feature type="compositionally biased region" description="Acidic residues" evidence="11">
    <location>
        <begin position="64"/>
        <end position="94"/>
    </location>
</feature>
<feature type="compositionally biased region" description="Polar residues" evidence="11">
    <location>
        <begin position="181"/>
        <end position="206"/>
    </location>
</feature>
<feature type="region of interest" description="Disordered" evidence="11">
    <location>
        <begin position="64"/>
        <end position="207"/>
    </location>
</feature>
<dbReference type="GO" id="GO:0030288">
    <property type="term" value="C:outer membrane-bounded periplasmic space"/>
    <property type="evidence" value="ECO:0007669"/>
    <property type="project" value="InterPro"/>
</dbReference>
<keyword evidence="6" id="KW-0812">Transmembrane</keyword>
<dbReference type="GO" id="GO:0031992">
    <property type="term" value="F:energy transducer activity"/>
    <property type="evidence" value="ECO:0007669"/>
    <property type="project" value="InterPro"/>
</dbReference>
<dbReference type="Gene3D" id="3.30.1150.10">
    <property type="match status" value="1"/>
</dbReference>
<evidence type="ECO:0000256" key="8">
    <source>
        <dbReference type="ARBA" id="ARBA00022989"/>
    </source>
</evidence>
<dbReference type="PANTHER" id="PTHR33446:SF2">
    <property type="entry name" value="PROTEIN TONB"/>
    <property type="match status" value="1"/>
</dbReference>
<evidence type="ECO:0000313" key="13">
    <source>
        <dbReference type="EMBL" id="EKF18327.1"/>
    </source>
</evidence>
<protein>
    <recommendedName>
        <fullName evidence="10">Protein TonB</fullName>
    </recommendedName>
</protein>
<evidence type="ECO:0000256" key="10">
    <source>
        <dbReference type="RuleBase" id="RU362123"/>
    </source>
</evidence>
<accession>K2MM69</accession>
<dbReference type="InterPro" id="IPR051045">
    <property type="entry name" value="TonB-dependent_transducer"/>
</dbReference>
<keyword evidence="3 10" id="KW-0813">Transport</keyword>
<dbReference type="Pfam" id="PF03544">
    <property type="entry name" value="TonB_C"/>
    <property type="match status" value="1"/>
</dbReference>
<keyword evidence="7 10" id="KW-0653">Protein transport</keyword>